<reference evidence="3" key="2">
    <citation type="submission" date="2015-01" db="EMBL/GenBank/DDBJ databases">
        <title>Evolutionary Origins and Diversification of the Mycorrhizal Mutualists.</title>
        <authorList>
            <consortium name="DOE Joint Genome Institute"/>
            <consortium name="Mycorrhizal Genomics Consortium"/>
            <person name="Kohler A."/>
            <person name="Kuo A."/>
            <person name="Nagy L.G."/>
            <person name="Floudas D."/>
            <person name="Copeland A."/>
            <person name="Barry K.W."/>
            <person name="Cichocki N."/>
            <person name="Veneault-Fourrey C."/>
            <person name="LaButti K."/>
            <person name="Lindquist E.A."/>
            <person name="Lipzen A."/>
            <person name="Lundell T."/>
            <person name="Morin E."/>
            <person name="Murat C."/>
            <person name="Riley R."/>
            <person name="Ohm R."/>
            <person name="Sun H."/>
            <person name="Tunlid A."/>
            <person name="Henrissat B."/>
            <person name="Grigoriev I.V."/>
            <person name="Hibbett D.S."/>
            <person name="Martin F."/>
        </authorList>
    </citation>
    <scope>NUCLEOTIDE SEQUENCE [LARGE SCALE GENOMIC DNA]</scope>
    <source>
        <strain evidence="3">MUT 4182</strain>
    </source>
</reference>
<feature type="compositionally biased region" description="Polar residues" evidence="1">
    <location>
        <begin position="73"/>
        <end position="89"/>
    </location>
</feature>
<dbReference type="Proteomes" id="UP000054248">
    <property type="component" value="Unassembled WGS sequence"/>
</dbReference>
<name>A0A0C3QVN2_9AGAM</name>
<keyword evidence="3" id="KW-1185">Reference proteome</keyword>
<evidence type="ECO:0000313" key="3">
    <source>
        <dbReference type="Proteomes" id="UP000054248"/>
    </source>
</evidence>
<dbReference type="EMBL" id="KN822952">
    <property type="protein sequence ID" value="KIO32744.1"/>
    <property type="molecule type" value="Genomic_DNA"/>
</dbReference>
<proteinExistence type="predicted"/>
<dbReference type="AlphaFoldDB" id="A0A0C3QVN2"/>
<sequence length="108" mass="11673">MNNDVLERIIGLNHILGSKLTVEKLSREISWGFLDDYGEEVIELCASYRPPPSPSPPPTPPLGSLLLGDHNTSDSSQQSSAHQTKTLRCQSCGGLGHTDMSKLGITQT</sequence>
<gene>
    <name evidence="2" type="ORF">M407DRAFT_18211</name>
</gene>
<protein>
    <submittedName>
        <fullName evidence="2">Uncharacterized protein</fullName>
    </submittedName>
</protein>
<feature type="region of interest" description="Disordered" evidence="1">
    <location>
        <begin position="47"/>
        <end position="108"/>
    </location>
</feature>
<reference evidence="2 3" key="1">
    <citation type="submission" date="2014-04" db="EMBL/GenBank/DDBJ databases">
        <authorList>
            <consortium name="DOE Joint Genome Institute"/>
            <person name="Kuo A."/>
            <person name="Girlanda M."/>
            <person name="Perotto S."/>
            <person name="Kohler A."/>
            <person name="Nagy L.G."/>
            <person name="Floudas D."/>
            <person name="Copeland A."/>
            <person name="Barry K.W."/>
            <person name="Cichocki N."/>
            <person name="Veneault-Fourrey C."/>
            <person name="LaButti K."/>
            <person name="Lindquist E.A."/>
            <person name="Lipzen A."/>
            <person name="Lundell T."/>
            <person name="Morin E."/>
            <person name="Murat C."/>
            <person name="Sun H."/>
            <person name="Tunlid A."/>
            <person name="Henrissat B."/>
            <person name="Grigoriev I.V."/>
            <person name="Hibbett D.S."/>
            <person name="Martin F."/>
            <person name="Nordberg H.P."/>
            <person name="Cantor M.N."/>
            <person name="Hua S.X."/>
        </authorList>
    </citation>
    <scope>NUCLEOTIDE SEQUENCE [LARGE SCALE GENOMIC DNA]</scope>
    <source>
        <strain evidence="2 3">MUT 4182</strain>
    </source>
</reference>
<evidence type="ECO:0000256" key="1">
    <source>
        <dbReference type="SAM" id="MobiDB-lite"/>
    </source>
</evidence>
<organism evidence="2 3">
    <name type="scientific">Tulasnella calospora MUT 4182</name>
    <dbReference type="NCBI Taxonomy" id="1051891"/>
    <lineage>
        <taxon>Eukaryota</taxon>
        <taxon>Fungi</taxon>
        <taxon>Dikarya</taxon>
        <taxon>Basidiomycota</taxon>
        <taxon>Agaricomycotina</taxon>
        <taxon>Agaricomycetes</taxon>
        <taxon>Cantharellales</taxon>
        <taxon>Tulasnellaceae</taxon>
        <taxon>Tulasnella</taxon>
    </lineage>
</organism>
<accession>A0A0C3QVN2</accession>
<feature type="compositionally biased region" description="Pro residues" evidence="1">
    <location>
        <begin position="49"/>
        <end position="61"/>
    </location>
</feature>
<evidence type="ECO:0000313" key="2">
    <source>
        <dbReference type="EMBL" id="KIO32744.1"/>
    </source>
</evidence>
<dbReference type="HOGENOM" id="CLU_2198917_0_0_1"/>